<dbReference type="EMBL" id="NHOC01000004">
    <property type="protein sequence ID" value="OUM21079.1"/>
    <property type="molecule type" value="Genomic_DNA"/>
</dbReference>
<gene>
    <name evidence="2" type="ORF">CBW42_05710</name>
</gene>
<dbReference type="InterPro" id="IPR023485">
    <property type="entry name" value="Ptyr_pPase"/>
</dbReference>
<evidence type="ECO:0000313" key="3">
    <source>
        <dbReference type="Proteomes" id="UP000194903"/>
    </source>
</evidence>
<reference evidence="2 3" key="1">
    <citation type="submission" date="2017-05" db="EMBL/GenBank/DDBJ databases">
        <title>Butyricicoccus porcorum sp. nov. a butyrate-producing bacterium from the swine intestinal tract.</title>
        <authorList>
            <person name="Trachsel J."/>
            <person name="Humphrey S."/>
            <person name="Allen H.K."/>
        </authorList>
    </citation>
    <scope>NUCLEOTIDE SEQUENCE [LARGE SCALE GENOMIC DNA]</scope>
    <source>
        <strain evidence="2">BB10</strain>
    </source>
</reference>
<dbReference type="OrthoDB" id="9784339at2"/>
<comment type="caution">
    <text evidence="2">The sequence shown here is derived from an EMBL/GenBank/DDBJ whole genome shotgun (WGS) entry which is preliminary data.</text>
</comment>
<accession>A0A252F5M7</accession>
<dbReference type="Proteomes" id="UP000194903">
    <property type="component" value="Unassembled WGS sequence"/>
</dbReference>
<proteinExistence type="predicted"/>
<keyword evidence="3" id="KW-1185">Reference proteome</keyword>
<dbReference type="Gene3D" id="3.40.50.2300">
    <property type="match status" value="1"/>
</dbReference>
<dbReference type="SMART" id="SM00226">
    <property type="entry name" value="LMWPc"/>
    <property type="match status" value="1"/>
</dbReference>
<dbReference type="InterPro" id="IPR036196">
    <property type="entry name" value="Ptyr_pPase_sf"/>
</dbReference>
<dbReference type="SUPFAM" id="SSF52788">
    <property type="entry name" value="Phosphotyrosine protein phosphatases I"/>
    <property type="match status" value="1"/>
</dbReference>
<dbReference type="Pfam" id="PF01451">
    <property type="entry name" value="LMWPc"/>
    <property type="match status" value="1"/>
</dbReference>
<evidence type="ECO:0000313" key="2">
    <source>
        <dbReference type="EMBL" id="OUM21079.1"/>
    </source>
</evidence>
<name>A0A252F5M7_9FIRM</name>
<protein>
    <recommendedName>
        <fullName evidence="1">Phosphotyrosine protein phosphatase I domain-containing protein</fullName>
    </recommendedName>
</protein>
<sequence length="135" mass="14415">MGPGLVRGKGVSMVLFVDINDICRAPLAAALYQRACGKPAYSAGVYADEGAALCKAVCPPLIGAHRSRQLSAAMLEKADDVWCVTAAIARHLAEEHPQQAHKIHAMADIEDPFGMGNEAYARCADEIRAQVEELP</sequence>
<evidence type="ECO:0000259" key="1">
    <source>
        <dbReference type="SMART" id="SM00226"/>
    </source>
</evidence>
<feature type="domain" description="Phosphotyrosine protein phosphatase I" evidence="1">
    <location>
        <begin position="12"/>
        <end position="135"/>
    </location>
</feature>
<organism evidence="2 3">
    <name type="scientific">Butyricicoccus porcorum</name>
    <dbReference type="NCBI Taxonomy" id="1945634"/>
    <lineage>
        <taxon>Bacteria</taxon>
        <taxon>Bacillati</taxon>
        <taxon>Bacillota</taxon>
        <taxon>Clostridia</taxon>
        <taxon>Eubacteriales</taxon>
        <taxon>Butyricicoccaceae</taxon>
        <taxon>Butyricicoccus</taxon>
    </lineage>
</organism>
<dbReference type="AlphaFoldDB" id="A0A252F5M7"/>